<comment type="caution">
    <text evidence="7">The sequence shown here is derived from an EMBL/GenBank/DDBJ whole genome shotgun (WGS) entry which is preliminary data.</text>
</comment>
<dbReference type="Proteomes" id="UP001524435">
    <property type="component" value="Unassembled WGS sequence"/>
</dbReference>
<keyword evidence="3 6" id="KW-0812">Transmembrane</keyword>
<dbReference type="Pfam" id="PF01027">
    <property type="entry name" value="Bax1-I"/>
    <property type="match status" value="1"/>
</dbReference>
<dbReference type="EMBL" id="JANGCH010000013">
    <property type="protein sequence ID" value="MCQ5122352.1"/>
    <property type="molecule type" value="Genomic_DNA"/>
</dbReference>
<sequence>MFEQNSAIQNQNQGLSLQKHAMKTFSIMGLGLLITAVIAFFCYESGFALRALLSMGSFSYLFLILIEFGVVIAFSKNLYNMNYTSAMVLFAVYCAITGFTFSTLGYAYDAGTIFFAFGVTAVYFGSLTMIGFTTKADLTKLGTICFTGLIVLILVEVIGIFFLDLDRYIMMLSGISILIFTGLTAYDVQKLKNNYYRYVGDGEMLKHLALYSAFELYLDFINLFLRILTILGNRND</sequence>
<keyword evidence="5 6" id="KW-0472">Membrane</keyword>
<dbReference type="InterPro" id="IPR006214">
    <property type="entry name" value="Bax_inhibitor_1-related"/>
</dbReference>
<feature type="transmembrane region" description="Helical" evidence="6">
    <location>
        <begin position="168"/>
        <end position="188"/>
    </location>
</feature>
<dbReference type="PANTHER" id="PTHR23291:SF50">
    <property type="entry name" value="PROTEIN LIFEGUARD 4"/>
    <property type="match status" value="1"/>
</dbReference>
<gene>
    <name evidence="7" type="ORF">NE663_08790</name>
</gene>
<reference evidence="7 8" key="1">
    <citation type="submission" date="2022-06" db="EMBL/GenBank/DDBJ databases">
        <title>Isolation of gut microbiota from human fecal samples.</title>
        <authorList>
            <person name="Pamer E.G."/>
            <person name="Barat B."/>
            <person name="Waligurski E."/>
            <person name="Medina S."/>
            <person name="Paddock L."/>
            <person name="Mostad J."/>
        </authorList>
    </citation>
    <scope>NUCLEOTIDE SEQUENCE [LARGE SCALE GENOMIC DNA]</scope>
    <source>
        <strain evidence="7 8">DFI.6.1</strain>
    </source>
</reference>
<protein>
    <submittedName>
        <fullName evidence="7">Bax inhibitor-1/YccA family protein</fullName>
    </submittedName>
</protein>
<evidence type="ECO:0000256" key="3">
    <source>
        <dbReference type="ARBA" id="ARBA00022692"/>
    </source>
</evidence>
<evidence type="ECO:0000256" key="2">
    <source>
        <dbReference type="ARBA" id="ARBA00010350"/>
    </source>
</evidence>
<evidence type="ECO:0000256" key="5">
    <source>
        <dbReference type="ARBA" id="ARBA00023136"/>
    </source>
</evidence>
<evidence type="ECO:0000256" key="6">
    <source>
        <dbReference type="RuleBase" id="RU004379"/>
    </source>
</evidence>
<feature type="transmembrane region" description="Helical" evidence="6">
    <location>
        <begin position="21"/>
        <end position="41"/>
    </location>
</feature>
<feature type="transmembrane region" description="Helical" evidence="6">
    <location>
        <begin position="47"/>
        <end position="74"/>
    </location>
</feature>
<accession>A0ABT1SMA3</accession>
<feature type="transmembrane region" description="Helical" evidence="6">
    <location>
        <begin position="144"/>
        <end position="162"/>
    </location>
</feature>
<name>A0ABT1SMA3_9FIRM</name>
<dbReference type="RefSeq" id="WP_102265819.1">
    <property type="nucleotide sequence ID" value="NZ_CALVCM010000007.1"/>
</dbReference>
<comment type="subcellular location">
    <subcellularLocation>
        <location evidence="1">Membrane</location>
        <topology evidence="1">Multi-pass membrane protein</topology>
    </subcellularLocation>
</comment>
<dbReference type="PANTHER" id="PTHR23291">
    <property type="entry name" value="BAX INHIBITOR-RELATED"/>
    <property type="match status" value="1"/>
</dbReference>
<feature type="transmembrane region" description="Helical" evidence="6">
    <location>
        <begin position="86"/>
        <end position="107"/>
    </location>
</feature>
<evidence type="ECO:0000313" key="7">
    <source>
        <dbReference type="EMBL" id="MCQ5122352.1"/>
    </source>
</evidence>
<evidence type="ECO:0000313" key="8">
    <source>
        <dbReference type="Proteomes" id="UP001524435"/>
    </source>
</evidence>
<feature type="transmembrane region" description="Helical" evidence="6">
    <location>
        <begin position="113"/>
        <end position="132"/>
    </location>
</feature>
<dbReference type="CDD" id="cd10432">
    <property type="entry name" value="BI-1-like_bacterial"/>
    <property type="match status" value="1"/>
</dbReference>
<proteinExistence type="inferred from homology"/>
<organism evidence="7 8">
    <name type="scientific">Massilicoli timonensis</name>
    <dbReference type="NCBI Taxonomy" id="2015901"/>
    <lineage>
        <taxon>Bacteria</taxon>
        <taxon>Bacillati</taxon>
        <taxon>Bacillota</taxon>
        <taxon>Erysipelotrichia</taxon>
        <taxon>Erysipelotrichales</taxon>
        <taxon>Erysipelotrichaceae</taxon>
        <taxon>Massilicoli</taxon>
    </lineage>
</organism>
<keyword evidence="4 6" id="KW-1133">Transmembrane helix</keyword>
<feature type="transmembrane region" description="Helical" evidence="6">
    <location>
        <begin position="208"/>
        <end position="231"/>
    </location>
</feature>
<keyword evidence="8" id="KW-1185">Reference proteome</keyword>
<comment type="similarity">
    <text evidence="2 6">Belongs to the BI1 family.</text>
</comment>
<evidence type="ECO:0000256" key="1">
    <source>
        <dbReference type="ARBA" id="ARBA00004141"/>
    </source>
</evidence>
<evidence type="ECO:0000256" key="4">
    <source>
        <dbReference type="ARBA" id="ARBA00022989"/>
    </source>
</evidence>